<name>A0ABR4A6L4_9LECA</name>
<comment type="caution">
    <text evidence="1">The sequence shown here is derived from an EMBL/GenBank/DDBJ whole genome shotgun (WGS) entry which is preliminary data.</text>
</comment>
<proteinExistence type="predicted"/>
<reference evidence="1 2" key="1">
    <citation type="submission" date="2024-09" db="EMBL/GenBank/DDBJ databases">
        <title>Rethinking Asexuality: The Enigmatic Case of Functional Sexual Genes in Lepraria (Stereocaulaceae).</title>
        <authorList>
            <person name="Doellman M."/>
            <person name="Sun Y."/>
            <person name="Barcenas-Pena A."/>
            <person name="Lumbsch H.T."/>
            <person name="Grewe F."/>
        </authorList>
    </citation>
    <scope>NUCLEOTIDE SEQUENCE [LARGE SCALE GENOMIC DNA]</scope>
    <source>
        <strain evidence="1 2">Mercado 3170</strain>
    </source>
</reference>
<dbReference type="EMBL" id="JBEFKJ010000019">
    <property type="protein sequence ID" value="KAL2041021.1"/>
    <property type="molecule type" value="Genomic_DNA"/>
</dbReference>
<evidence type="ECO:0000313" key="2">
    <source>
        <dbReference type="Proteomes" id="UP001590950"/>
    </source>
</evidence>
<protein>
    <submittedName>
        <fullName evidence="1">Uncharacterized protein</fullName>
    </submittedName>
</protein>
<dbReference type="InterPro" id="IPR036291">
    <property type="entry name" value="NAD(P)-bd_dom_sf"/>
</dbReference>
<organism evidence="1 2">
    <name type="scientific">Stereocaulon virgatum</name>
    <dbReference type="NCBI Taxonomy" id="373712"/>
    <lineage>
        <taxon>Eukaryota</taxon>
        <taxon>Fungi</taxon>
        <taxon>Dikarya</taxon>
        <taxon>Ascomycota</taxon>
        <taxon>Pezizomycotina</taxon>
        <taxon>Lecanoromycetes</taxon>
        <taxon>OSLEUM clade</taxon>
        <taxon>Lecanoromycetidae</taxon>
        <taxon>Lecanorales</taxon>
        <taxon>Lecanorineae</taxon>
        <taxon>Stereocaulaceae</taxon>
        <taxon>Stereocaulon</taxon>
    </lineage>
</organism>
<evidence type="ECO:0000313" key="1">
    <source>
        <dbReference type="EMBL" id="KAL2041021.1"/>
    </source>
</evidence>
<dbReference type="SUPFAM" id="SSF51735">
    <property type="entry name" value="NAD(P)-binding Rossmann-fold domains"/>
    <property type="match status" value="1"/>
</dbReference>
<sequence>MAPFNADTTAYDVTKNLANEACGKTCIHFYLFSARRIANVIPQVVITGTSKGGIGAETAISLASARPKQIILASRNEAKVTPVIDEIMKANSTVGVTFVEMNLADNSLDKLINNAGIMGVETFSTSKMESRPNLPRIMSVISC</sequence>
<dbReference type="Gene3D" id="3.40.50.720">
    <property type="entry name" value="NAD(P)-binding Rossmann-like Domain"/>
    <property type="match status" value="1"/>
</dbReference>
<dbReference type="Proteomes" id="UP001590950">
    <property type="component" value="Unassembled WGS sequence"/>
</dbReference>
<accession>A0ABR4A6L4</accession>
<keyword evidence="2" id="KW-1185">Reference proteome</keyword>
<gene>
    <name evidence="1" type="ORF">N7G274_006479</name>
</gene>